<dbReference type="OrthoDB" id="4772769at2"/>
<dbReference type="Proteomes" id="UP000250434">
    <property type="component" value="Chromosome"/>
</dbReference>
<dbReference type="AlphaFoldDB" id="A0A344L7B1"/>
<accession>A0A344L7B1</accession>
<protein>
    <submittedName>
        <fullName evidence="1">Uncharacterized protein</fullName>
    </submittedName>
</protein>
<reference evidence="1 2" key="1">
    <citation type="submission" date="2016-04" db="EMBL/GenBank/DDBJ databases">
        <title>Complete genome sequence and analysis of deep-sea sediment isolate, Amycolatopsis sp. WP1.</title>
        <authorList>
            <person name="Wang H."/>
            <person name="Chen S."/>
            <person name="Wu Q."/>
        </authorList>
    </citation>
    <scope>NUCLEOTIDE SEQUENCE [LARGE SCALE GENOMIC DNA]</scope>
    <source>
        <strain evidence="1 2">WP1</strain>
    </source>
</reference>
<dbReference type="KEGG" id="aab:A4R43_16550"/>
<organism evidence="1 2">
    <name type="scientific">Amycolatopsis albispora</name>
    <dbReference type="NCBI Taxonomy" id="1804986"/>
    <lineage>
        <taxon>Bacteria</taxon>
        <taxon>Bacillati</taxon>
        <taxon>Actinomycetota</taxon>
        <taxon>Actinomycetes</taxon>
        <taxon>Pseudonocardiales</taxon>
        <taxon>Pseudonocardiaceae</taxon>
        <taxon>Amycolatopsis</taxon>
    </lineage>
</organism>
<dbReference type="Pfam" id="PF21997">
    <property type="entry name" value="DUF6928"/>
    <property type="match status" value="1"/>
</dbReference>
<dbReference type="InterPro" id="IPR053847">
    <property type="entry name" value="DUF6928"/>
</dbReference>
<dbReference type="EMBL" id="CP015163">
    <property type="protein sequence ID" value="AXB43935.1"/>
    <property type="molecule type" value="Genomic_DNA"/>
</dbReference>
<name>A0A344L7B1_9PSEU</name>
<evidence type="ECO:0000313" key="2">
    <source>
        <dbReference type="Proteomes" id="UP000250434"/>
    </source>
</evidence>
<evidence type="ECO:0000313" key="1">
    <source>
        <dbReference type="EMBL" id="AXB43935.1"/>
    </source>
</evidence>
<gene>
    <name evidence="1" type="ORF">A4R43_16550</name>
</gene>
<sequence>MGAVTAMLVYSEDDAKVVLPGHPVPDREATRAMARRLQPHGVLEEIGDGNLLENVNPPDGRMYVGCFPGLTVICAPEAAVDQPSQLPPNLLEPAGDATVYLHAMHSAVDWFAYAMWEQGTLVRSLSLAPEYGILEETGDALMFEKPYWSGDRPPLLPGPFPFHPLDLGEEALRALLGITYEGKPFDGDPDLKEITLLGFQYDDSP</sequence>
<dbReference type="RefSeq" id="WP_113693173.1">
    <property type="nucleotide sequence ID" value="NZ_CP015163.1"/>
</dbReference>
<proteinExistence type="predicted"/>
<keyword evidence="2" id="KW-1185">Reference proteome</keyword>